<feature type="region of interest" description="Disordered" evidence="1">
    <location>
        <begin position="1"/>
        <end position="21"/>
    </location>
</feature>
<dbReference type="EMBL" id="KB007926">
    <property type="protein sequence ID" value="ELR20228.1"/>
    <property type="molecule type" value="Genomic_DNA"/>
</dbReference>
<dbReference type="PANTHER" id="PTHR39337:SF1">
    <property type="entry name" value="BLR5642 PROTEIN"/>
    <property type="match status" value="1"/>
</dbReference>
<evidence type="ECO:0000313" key="2">
    <source>
        <dbReference type="EMBL" id="ELR20228.1"/>
    </source>
</evidence>
<sequence>MQKGSWGGGGTASGRGRGGGGRGAGEVIYTVGYGGLKSTDAFVERLKANGITRLLDIRISPHCGFNRDFTGRAMGVLLRKQGIAYEHFMELGNVWRSEGSEPELDAAIRLRLYRELMTTAGELLTRRLRQRVQAAPHERICILCACGDVRECHRNIVATYLHDTHHYTIRHI</sequence>
<dbReference type="AlphaFoldDB" id="L8H657"/>
<keyword evidence="3" id="KW-1185">Reference proteome</keyword>
<dbReference type="KEGG" id="acan:ACA1_117010"/>
<proteinExistence type="predicted"/>
<reference evidence="2 3" key="1">
    <citation type="journal article" date="2013" name="Genome Biol.">
        <title>Genome of Acanthamoeba castellanii highlights extensive lateral gene transfer and early evolution of tyrosine kinase signaling.</title>
        <authorList>
            <person name="Clarke M."/>
            <person name="Lohan A.J."/>
            <person name="Liu B."/>
            <person name="Lagkouvardos I."/>
            <person name="Roy S."/>
            <person name="Zafar N."/>
            <person name="Bertelli C."/>
            <person name="Schilde C."/>
            <person name="Kianianmomeni A."/>
            <person name="Burglin T.R."/>
            <person name="Frech C."/>
            <person name="Turcotte B."/>
            <person name="Kopec K.O."/>
            <person name="Synnott J.M."/>
            <person name="Choo C."/>
            <person name="Paponov I."/>
            <person name="Finkler A."/>
            <person name="Soon Heng Tan C."/>
            <person name="Hutchins A.P."/>
            <person name="Weinmeier T."/>
            <person name="Rattei T."/>
            <person name="Chu J.S."/>
            <person name="Gimenez G."/>
            <person name="Irimia M."/>
            <person name="Rigden D.J."/>
            <person name="Fitzpatrick D.A."/>
            <person name="Lorenzo-Morales J."/>
            <person name="Bateman A."/>
            <person name="Chiu C.H."/>
            <person name="Tang P."/>
            <person name="Hegemann P."/>
            <person name="Fromm H."/>
            <person name="Raoult D."/>
            <person name="Greub G."/>
            <person name="Miranda-Saavedra D."/>
            <person name="Chen N."/>
            <person name="Nash P."/>
            <person name="Ginger M.L."/>
            <person name="Horn M."/>
            <person name="Schaap P."/>
            <person name="Caler L."/>
            <person name="Loftus B."/>
        </authorList>
    </citation>
    <scope>NUCLEOTIDE SEQUENCE [LARGE SCALE GENOMIC DNA]</scope>
    <source>
        <strain evidence="2 3">Neff</strain>
    </source>
</reference>
<name>L8H657_ACACF</name>
<gene>
    <name evidence="2" type="ORF">ACA1_117010</name>
</gene>
<protein>
    <recommendedName>
        <fullName evidence="4">DUF488 domain-containing protein</fullName>
    </recommendedName>
</protein>
<organism evidence="2 3">
    <name type="scientific">Acanthamoeba castellanii (strain ATCC 30010 / Neff)</name>
    <dbReference type="NCBI Taxonomy" id="1257118"/>
    <lineage>
        <taxon>Eukaryota</taxon>
        <taxon>Amoebozoa</taxon>
        <taxon>Discosea</taxon>
        <taxon>Longamoebia</taxon>
        <taxon>Centramoebida</taxon>
        <taxon>Acanthamoebidae</taxon>
        <taxon>Acanthamoeba</taxon>
    </lineage>
</organism>
<dbReference type="InterPro" id="IPR007438">
    <property type="entry name" value="DUF488"/>
</dbReference>
<evidence type="ECO:0008006" key="4">
    <source>
        <dbReference type="Google" id="ProtNLM"/>
    </source>
</evidence>
<evidence type="ECO:0000256" key="1">
    <source>
        <dbReference type="SAM" id="MobiDB-lite"/>
    </source>
</evidence>
<accession>L8H657</accession>
<dbReference type="GeneID" id="14921075"/>
<dbReference type="PANTHER" id="PTHR39337">
    <property type="entry name" value="BLR5642 PROTEIN"/>
    <property type="match status" value="1"/>
</dbReference>
<dbReference type="Proteomes" id="UP000011083">
    <property type="component" value="Unassembled WGS sequence"/>
</dbReference>
<dbReference type="VEuPathDB" id="AmoebaDB:ACA1_117010"/>
<dbReference type="Pfam" id="PF04343">
    <property type="entry name" value="DUF488"/>
    <property type="match status" value="1"/>
</dbReference>
<evidence type="ECO:0000313" key="3">
    <source>
        <dbReference type="Proteomes" id="UP000011083"/>
    </source>
</evidence>
<dbReference type="RefSeq" id="XP_004342338.1">
    <property type="nucleotide sequence ID" value="XM_004342289.1"/>
</dbReference>